<feature type="region of interest" description="Disordered" evidence="1">
    <location>
        <begin position="72"/>
        <end position="96"/>
    </location>
</feature>
<keyword evidence="3" id="KW-1185">Reference proteome</keyword>
<evidence type="ECO:0000256" key="1">
    <source>
        <dbReference type="SAM" id="MobiDB-lite"/>
    </source>
</evidence>
<dbReference type="GeneID" id="96868537"/>
<accession>A0ABY4NK55</accession>
<sequence length="145" mass="15622">MRKLQAEIQGRRTEAAVYAVLSQGGAAAATMTPVDTSTLINSHFVEIKADGNKVTGRNGYTARYAAAVHDAPGTLKGQPRTDFGRTGNQSEYGPMRPVAFGGGTGVGDYWDPNAEPQFLTKGFDQIAADVPRILRNAYRAFDRRS</sequence>
<evidence type="ECO:0000313" key="2">
    <source>
        <dbReference type="EMBL" id="UQN37316.1"/>
    </source>
</evidence>
<protein>
    <recommendedName>
        <fullName evidence="4">HK97 gp10 family phage protein</fullName>
    </recommendedName>
</protein>
<evidence type="ECO:0008006" key="4">
    <source>
        <dbReference type="Google" id="ProtNLM"/>
    </source>
</evidence>
<reference evidence="2 3" key="1">
    <citation type="journal article" date="2022" name="Int. J. Syst. Evol. Microbiol.">
        <title>Characterization of Alcaligenes aquatilis as a novel member of heterotrophic nitrifier-aerobic denitrifier and its performance in treating piggery wastewater.</title>
        <authorList>
            <person name="Cao X."/>
            <person name="Zhao B."/>
            <person name="Wu Y."/>
            <person name="Huang J."/>
            <person name="Wang H."/>
            <person name="Sun X."/>
            <person name="Li S."/>
        </authorList>
    </citation>
    <scope>NUCLEOTIDE SEQUENCE [LARGE SCALE GENOMIC DNA]</scope>
    <source>
        <strain evidence="2 3">AS1</strain>
    </source>
</reference>
<evidence type="ECO:0000313" key="3">
    <source>
        <dbReference type="Proteomes" id="UP000831759"/>
    </source>
</evidence>
<dbReference type="RefSeq" id="WP_249461998.1">
    <property type="nucleotide sequence ID" value="NZ_CP094619.1"/>
</dbReference>
<organism evidence="2 3">
    <name type="scientific">Alcaligenes aquatilis</name>
    <dbReference type="NCBI Taxonomy" id="323284"/>
    <lineage>
        <taxon>Bacteria</taxon>
        <taxon>Pseudomonadati</taxon>
        <taxon>Pseudomonadota</taxon>
        <taxon>Betaproteobacteria</taxon>
        <taxon>Burkholderiales</taxon>
        <taxon>Alcaligenaceae</taxon>
        <taxon>Alcaligenes</taxon>
    </lineage>
</organism>
<proteinExistence type="predicted"/>
<name>A0ABY4NK55_9BURK</name>
<dbReference type="EMBL" id="CP094619">
    <property type="protein sequence ID" value="UQN37316.1"/>
    <property type="molecule type" value="Genomic_DNA"/>
</dbReference>
<dbReference type="Proteomes" id="UP000831759">
    <property type="component" value="Chromosome"/>
</dbReference>
<gene>
    <name evidence="2" type="ORF">MTR80_06315</name>
</gene>